<dbReference type="Proteomes" id="UP001385499">
    <property type="component" value="Unassembled WGS sequence"/>
</dbReference>
<dbReference type="RefSeq" id="WP_340272746.1">
    <property type="nucleotide sequence ID" value="NZ_JBAKIA010000002.1"/>
</dbReference>
<comment type="caution">
    <text evidence="2">The sequence shown here is derived from an EMBL/GenBank/DDBJ whole genome shotgun (WGS) entry which is preliminary data.</text>
</comment>
<dbReference type="Pfam" id="PF11149">
    <property type="entry name" value="DUF2924"/>
    <property type="match status" value="1"/>
</dbReference>
<evidence type="ECO:0000256" key="1">
    <source>
        <dbReference type="SAM" id="MobiDB-lite"/>
    </source>
</evidence>
<protein>
    <submittedName>
        <fullName evidence="2">DUF2924 domain-containing protein</fullName>
    </submittedName>
</protein>
<evidence type="ECO:0000313" key="3">
    <source>
        <dbReference type="Proteomes" id="UP001385499"/>
    </source>
</evidence>
<keyword evidence="3" id="KW-1185">Reference proteome</keyword>
<sequence length="169" mass="18941">MTIMAACAKCRSGPKNGKQTGQHLCEREQVVRDWIALFRTAPPRNASLTFMRRALSFERQCKGTPALKRLSKAVQTELKGSLRAHRRKSASTRIAPGTHLIREWNGRTYQVEVKEDGFAMDGRSYRSLSAIAKTITGTTWSGPSFFGLRKRMPSPSRSTRTAQLARDEA</sequence>
<evidence type="ECO:0000313" key="2">
    <source>
        <dbReference type="EMBL" id="MEJ8473188.1"/>
    </source>
</evidence>
<gene>
    <name evidence="2" type="ORF">V6575_03745</name>
</gene>
<dbReference type="EMBL" id="JBAKIA010000002">
    <property type="protein sequence ID" value="MEJ8473188.1"/>
    <property type="molecule type" value="Genomic_DNA"/>
</dbReference>
<feature type="region of interest" description="Disordered" evidence="1">
    <location>
        <begin position="150"/>
        <end position="169"/>
    </location>
</feature>
<dbReference type="InterPro" id="IPR021322">
    <property type="entry name" value="DUF2924"/>
</dbReference>
<proteinExistence type="predicted"/>
<organism evidence="2 3">
    <name type="scientific">Roseibium algae</name>
    <dbReference type="NCBI Taxonomy" id="3123038"/>
    <lineage>
        <taxon>Bacteria</taxon>
        <taxon>Pseudomonadati</taxon>
        <taxon>Pseudomonadota</taxon>
        <taxon>Alphaproteobacteria</taxon>
        <taxon>Hyphomicrobiales</taxon>
        <taxon>Stappiaceae</taxon>
        <taxon>Roseibium</taxon>
    </lineage>
</organism>
<accession>A0ABU8TH57</accession>
<reference evidence="2 3" key="1">
    <citation type="submission" date="2024-02" db="EMBL/GenBank/DDBJ databases">
        <title>Roseibium algae sp. nov., isolated from marine alga (Grateloupia sp.), showing potential in myo-inositol conversion.</title>
        <authorList>
            <person name="Wang Y."/>
        </authorList>
    </citation>
    <scope>NUCLEOTIDE SEQUENCE [LARGE SCALE GENOMIC DNA]</scope>
    <source>
        <strain evidence="2 3">H3510</strain>
    </source>
</reference>
<name>A0ABU8TH57_9HYPH</name>